<dbReference type="InterPro" id="IPR036197">
    <property type="entry name" value="NarG-like_sf"/>
</dbReference>
<name>A0ABQ6A1N7_9GAMM</name>
<accession>A0ABQ6A1N7</accession>
<evidence type="ECO:0000256" key="13">
    <source>
        <dbReference type="SAM" id="Phobius"/>
    </source>
</evidence>
<keyword evidence="2" id="KW-0813">Transport</keyword>
<feature type="transmembrane region" description="Helical" evidence="13">
    <location>
        <begin position="186"/>
        <end position="214"/>
    </location>
</feature>
<dbReference type="PANTHER" id="PTHR30598">
    <property type="entry name" value="NITRATE REDUCTASE PRIVATE CHAPERONE, REDOX ENZYME MATURATION PROTEIN REMP FAMILY"/>
    <property type="match status" value="1"/>
</dbReference>
<keyword evidence="16" id="KW-1185">Reference proteome</keyword>
<keyword evidence="11" id="KW-0534">Nitrate assimilation</keyword>
<dbReference type="PANTHER" id="PTHR30598:SF3">
    <property type="entry name" value="RESPIRATORY NITRATE REDUCTASE 1 GAMMA CHAIN"/>
    <property type="match status" value="1"/>
</dbReference>
<keyword evidence="8 13" id="KW-1133">Transmembrane helix</keyword>
<dbReference type="InterPro" id="IPR023234">
    <property type="entry name" value="NarG-like_domain"/>
</dbReference>
<keyword evidence="7" id="KW-0249">Electron transport</keyword>
<keyword evidence="6" id="KW-0479">Metal-binding</keyword>
<evidence type="ECO:0000256" key="2">
    <source>
        <dbReference type="ARBA" id="ARBA00022448"/>
    </source>
</evidence>
<evidence type="ECO:0000256" key="8">
    <source>
        <dbReference type="ARBA" id="ARBA00022989"/>
    </source>
</evidence>
<dbReference type="Proteomes" id="UP001156682">
    <property type="component" value="Unassembled WGS sequence"/>
</dbReference>
<dbReference type="NCBIfam" id="TIGR00351">
    <property type="entry name" value="narI"/>
    <property type="match status" value="1"/>
</dbReference>
<evidence type="ECO:0000256" key="6">
    <source>
        <dbReference type="ARBA" id="ARBA00022723"/>
    </source>
</evidence>
<evidence type="ECO:0000256" key="1">
    <source>
        <dbReference type="ARBA" id="ARBA00004651"/>
    </source>
</evidence>
<evidence type="ECO:0000259" key="14">
    <source>
        <dbReference type="Pfam" id="PF02665"/>
    </source>
</evidence>
<evidence type="ECO:0000256" key="5">
    <source>
        <dbReference type="ARBA" id="ARBA00022692"/>
    </source>
</evidence>
<keyword evidence="4" id="KW-0349">Heme</keyword>
<dbReference type="RefSeq" id="WP_027850790.1">
    <property type="nucleotide sequence ID" value="NZ_BSOR01000026.1"/>
</dbReference>
<feature type="transmembrane region" description="Helical" evidence="13">
    <location>
        <begin position="88"/>
        <end position="108"/>
    </location>
</feature>
<evidence type="ECO:0000313" key="15">
    <source>
        <dbReference type="EMBL" id="GLR64019.1"/>
    </source>
</evidence>
<evidence type="ECO:0000256" key="12">
    <source>
        <dbReference type="ARBA" id="ARBA00023136"/>
    </source>
</evidence>
<dbReference type="SUPFAM" id="SSF103501">
    <property type="entry name" value="Respiratory nitrate reductase 1 gamma chain"/>
    <property type="match status" value="1"/>
</dbReference>
<feature type="domain" description="NarG-like" evidence="14">
    <location>
        <begin position="5"/>
        <end position="224"/>
    </location>
</feature>
<evidence type="ECO:0000256" key="3">
    <source>
        <dbReference type="ARBA" id="ARBA00022475"/>
    </source>
</evidence>
<keyword evidence="3" id="KW-1003">Cell membrane</keyword>
<evidence type="ECO:0000256" key="4">
    <source>
        <dbReference type="ARBA" id="ARBA00022617"/>
    </source>
</evidence>
<gene>
    <name evidence="15" type="primary">narI</name>
    <name evidence="15" type="ORF">GCM10007878_14570</name>
</gene>
<keyword evidence="10" id="KW-0408">Iron</keyword>
<feature type="transmembrane region" description="Helical" evidence="13">
    <location>
        <begin position="47"/>
        <end position="68"/>
    </location>
</feature>
<feature type="transmembrane region" description="Helical" evidence="13">
    <location>
        <begin position="6"/>
        <end position="26"/>
    </location>
</feature>
<evidence type="ECO:0000256" key="9">
    <source>
        <dbReference type="ARBA" id="ARBA00023002"/>
    </source>
</evidence>
<keyword evidence="12 13" id="KW-0472">Membrane</keyword>
<feature type="transmembrane region" description="Helical" evidence="13">
    <location>
        <begin position="128"/>
        <end position="148"/>
    </location>
</feature>
<keyword evidence="9" id="KW-0560">Oxidoreductase</keyword>
<dbReference type="EMBL" id="BSOR01000026">
    <property type="protein sequence ID" value="GLR64019.1"/>
    <property type="molecule type" value="Genomic_DNA"/>
</dbReference>
<proteinExistence type="predicted"/>
<sequence>MNYLNTLVFGVYPYMAMAIFMIGSWIRYDQAQYTWKAGSSQMVSKKGLRLASNLFHVGIITIFFGHLVGLLTPSWVYEPFMTATTKQTMAIVIGGIAGVMCWVGAALLLKRRLTDPYVRATGSTADLLVIAILFIQVSLGLMTIFISLGHMDGSVMKQLSHWAQSVVTLQGNPANYMIGIHPIFKLHIFLGMTLFVIFPFTRLVHIWSVPLEYITRRYQLVRKRA</sequence>
<evidence type="ECO:0000256" key="11">
    <source>
        <dbReference type="ARBA" id="ARBA00023063"/>
    </source>
</evidence>
<keyword evidence="5 13" id="KW-0812">Transmembrane</keyword>
<evidence type="ECO:0000256" key="10">
    <source>
        <dbReference type="ARBA" id="ARBA00023004"/>
    </source>
</evidence>
<dbReference type="Pfam" id="PF02665">
    <property type="entry name" value="Nitrate_red_gam"/>
    <property type="match status" value="1"/>
</dbReference>
<organism evidence="15 16">
    <name type="scientific">Marinospirillum insulare</name>
    <dbReference type="NCBI Taxonomy" id="217169"/>
    <lineage>
        <taxon>Bacteria</taxon>
        <taxon>Pseudomonadati</taxon>
        <taxon>Pseudomonadota</taxon>
        <taxon>Gammaproteobacteria</taxon>
        <taxon>Oceanospirillales</taxon>
        <taxon>Oceanospirillaceae</taxon>
        <taxon>Marinospirillum</taxon>
    </lineage>
</organism>
<dbReference type="InterPro" id="IPR051936">
    <property type="entry name" value="Heme-iron_electron_transfer"/>
</dbReference>
<evidence type="ECO:0000313" key="16">
    <source>
        <dbReference type="Proteomes" id="UP001156682"/>
    </source>
</evidence>
<reference evidence="16" key="1">
    <citation type="journal article" date="2019" name="Int. J. Syst. Evol. Microbiol.">
        <title>The Global Catalogue of Microorganisms (GCM) 10K type strain sequencing project: providing services to taxonomists for standard genome sequencing and annotation.</title>
        <authorList>
            <consortium name="The Broad Institute Genomics Platform"/>
            <consortium name="The Broad Institute Genome Sequencing Center for Infectious Disease"/>
            <person name="Wu L."/>
            <person name="Ma J."/>
        </authorList>
    </citation>
    <scope>NUCLEOTIDE SEQUENCE [LARGE SCALE GENOMIC DNA]</scope>
    <source>
        <strain evidence="16">NBRC 100033</strain>
    </source>
</reference>
<evidence type="ECO:0000256" key="7">
    <source>
        <dbReference type="ARBA" id="ARBA00022982"/>
    </source>
</evidence>
<comment type="caution">
    <text evidence="15">The sequence shown here is derived from an EMBL/GenBank/DDBJ whole genome shotgun (WGS) entry which is preliminary data.</text>
</comment>
<dbReference type="InterPro" id="IPR003816">
    <property type="entry name" value="Nitrate_red_gam"/>
</dbReference>
<comment type="subcellular location">
    <subcellularLocation>
        <location evidence="1">Cell membrane</location>
        <topology evidence="1">Multi-pass membrane protein</topology>
    </subcellularLocation>
</comment>
<dbReference type="Gene3D" id="1.20.950.20">
    <property type="entry name" value="Transmembrane di-heme cytochromes, Chain C"/>
    <property type="match status" value="1"/>
</dbReference>
<protein>
    <submittedName>
        <fullName evidence="15">Nitrate reductase A subunit gamma</fullName>
    </submittedName>
</protein>